<sequence>MELSIAIYMELMEVTAYEFFTSILDLPTTWHDYIPVHLRAQVEARNVVGGSDSRVHAGTPALQRALFFQPIAATSSAELVRDRKRNPLLQEASRPFFKDNVKRPSGTNDVGGLTVHARSRPFAFMDSGNDTVVRTRRATGLMWMMMAAAAIAAVVFRVASYGEEWQVRGVTEKSTSREDCLPEWEGRVVDLKFVSRECWFG</sequence>
<evidence type="ECO:0000313" key="3">
    <source>
        <dbReference type="Proteomes" id="UP001320420"/>
    </source>
</evidence>
<evidence type="ECO:0000313" key="2">
    <source>
        <dbReference type="EMBL" id="KAK7756183.1"/>
    </source>
</evidence>
<name>A0AAN9YRE9_9PEZI</name>
<keyword evidence="1" id="KW-1133">Transmembrane helix</keyword>
<proteinExistence type="predicted"/>
<gene>
    <name evidence="2" type="ORF">SLS62_001776</name>
</gene>
<keyword evidence="1" id="KW-0472">Membrane</keyword>
<dbReference type="Proteomes" id="UP001320420">
    <property type="component" value="Unassembled WGS sequence"/>
</dbReference>
<protein>
    <submittedName>
        <fullName evidence="2">Uncharacterized protein</fullName>
    </submittedName>
</protein>
<reference evidence="2 3" key="1">
    <citation type="submission" date="2024-02" db="EMBL/GenBank/DDBJ databases">
        <title>De novo assembly and annotation of 12 fungi associated with fruit tree decline syndrome in Ontario, Canada.</title>
        <authorList>
            <person name="Sulman M."/>
            <person name="Ellouze W."/>
            <person name="Ilyukhin E."/>
        </authorList>
    </citation>
    <scope>NUCLEOTIDE SEQUENCE [LARGE SCALE GENOMIC DNA]</scope>
    <source>
        <strain evidence="2 3">M11/M66-122</strain>
    </source>
</reference>
<dbReference type="EMBL" id="JAKJXP020000008">
    <property type="protein sequence ID" value="KAK7756183.1"/>
    <property type="molecule type" value="Genomic_DNA"/>
</dbReference>
<comment type="caution">
    <text evidence="2">The sequence shown here is derived from an EMBL/GenBank/DDBJ whole genome shotgun (WGS) entry which is preliminary data.</text>
</comment>
<feature type="transmembrane region" description="Helical" evidence="1">
    <location>
        <begin position="141"/>
        <end position="159"/>
    </location>
</feature>
<dbReference type="AlphaFoldDB" id="A0AAN9YRE9"/>
<keyword evidence="1" id="KW-0812">Transmembrane</keyword>
<keyword evidence="3" id="KW-1185">Reference proteome</keyword>
<organism evidence="2 3">
    <name type="scientific">Diatrype stigma</name>
    <dbReference type="NCBI Taxonomy" id="117547"/>
    <lineage>
        <taxon>Eukaryota</taxon>
        <taxon>Fungi</taxon>
        <taxon>Dikarya</taxon>
        <taxon>Ascomycota</taxon>
        <taxon>Pezizomycotina</taxon>
        <taxon>Sordariomycetes</taxon>
        <taxon>Xylariomycetidae</taxon>
        <taxon>Xylariales</taxon>
        <taxon>Diatrypaceae</taxon>
        <taxon>Diatrype</taxon>
    </lineage>
</organism>
<accession>A0AAN9YRE9</accession>
<evidence type="ECO:0000256" key="1">
    <source>
        <dbReference type="SAM" id="Phobius"/>
    </source>
</evidence>